<accession>A0ABQ4GA54</accession>
<gene>
    <name evidence="2" type="ORF">Mco01_69370</name>
</gene>
<evidence type="ECO:0000313" key="2">
    <source>
        <dbReference type="EMBL" id="GIH43937.1"/>
    </source>
</evidence>
<evidence type="ECO:0000259" key="1">
    <source>
        <dbReference type="Pfam" id="PF18864"/>
    </source>
</evidence>
<evidence type="ECO:0000313" key="3">
    <source>
        <dbReference type="Proteomes" id="UP000603904"/>
    </source>
</evidence>
<name>A0ABQ4GA54_9ACTN</name>
<dbReference type="RefSeq" id="WP_204060979.1">
    <property type="nucleotide sequence ID" value="NZ_BAAAGP010000026.1"/>
</dbReference>
<dbReference type="Pfam" id="PF18864">
    <property type="entry name" value="AbiTii"/>
    <property type="match status" value="1"/>
</dbReference>
<dbReference type="Proteomes" id="UP000603904">
    <property type="component" value="Unassembled WGS sequence"/>
</dbReference>
<dbReference type="EMBL" id="BOOC01000049">
    <property type="protein sequence ID" value="GIH43937.1"/>
    <property type="molecule type" value="Genomic_DNA"/>
</dbReference>
<feature type="domain" description="AbiTii" evidence="1">
    <location>
        <begin position="13"/>
        <end position="147"/>
    </location>
</feature>
<dbReference type="InterPro" id="IPR041304">
    <property type="entry name" value="AbiTii"/>
</dbReference>
<reference evidence="2 3" key="1">
    <citation type="submission" date="2021-01" db="EMBL/GenBank/DDBJ databases">
        <title>Whole genome shotgun sequence of Microbispora corallina NBRC 16416.</title>
        <authorList>
            <person name="Komaki H."/>
            <person name="Tamura T."/>
        </authorList>
    </citation>
    <scope>NUCLEOTIDE SEQUENCE [LARGE SCALE GENOMIC DNA]</scope>
    <source>
        <strain evidence="2 3">NBRC 16416</strain>
    </source>
</reference>
<organism evidence="2 3">
    <name type="scientific">Microbispora corallina</name>
    <dbReference type="NCBI Taxonomy" id="83302"/>
    <lineage>
        <taxon>Bacteria</taxon>
        <taxon>Bacillati</taxon>
        <taxon>Actinomycetota</taxon>
        <taxon>Actinomycetes</taxon>
        <taxon>Streptosporangiales</taxon>
        <taxon>Streptosporangiaceae</taxon>
        <taxon>Microbispora</taxon>
    </lineage>
</organism>
<keyword evidence="3" id="KW-1185">Reference proteome</keyword>
<comment type="caution">
    <text evidence="2">The sequence shown here is derived from an EMBL/GenBank/DDBJ whole genome shotgun (WGS) entry which is preliminary data.</text>
</comment>
<protein>
    <recommendedName>
        <fullName evidence="1">AbiTii domain-containing protein</fullName>
    </recommendedName>
</protein>
<sequence length="165" mass="18643">MSTTTSSASRDGSLLDQIQREALDLSVPLSGVLLKCVALSGRAGSHKLREWAEAELNGYADEEDVPTYRVIGAAVWVDFTNRMGANRLAQQMSKDMLPRQVQEIYPPEVRLTDPVHELEEYAKHEDTLHLTRDNSETAVQFLTQAWQLVDKISEDQVVRGIYWKV</sequence>
<proteinExistence type="predicted"/>